<sequence>MEASERAGQVAPAAPERIFVKWATPADELAGAARLLEAFHFRRIDDANDLVIVVPNMAWAVQAKRACDATGLKASIRAGRVHVSDAAKSRLALLEIIAHPHDAELQRRWEAGGHSRAELDELLAHYSGAQASALVRLADLHACPELHHGLLHVCGDETPQQLYDLLIGQLENPTAPEGLQVAAIVPYTHVTGTYAQAFFVGCVDGLVPGPDAYGQDAAWAARTKQAAEQAFLSVADHVMKRLYYSGFSKVDADFAQRAGIRFARTKTEGGACVALTRPTPLFAQFGANRPSTLGSQALLRMYGLN</sequence>
<name>A0A4Q2K364_9ACTN</name>
<comment type="caution">
    <text evidence="1">The sequence shown here is derived from an EMBL/GenBank/DDBJ whole genome shotgun (WGS) entry which is preliminary data.</text>
</comment>
<organism evidence="1 2">
    <name type="scientific">Senegalimassilia faecalis</name>
    <dbReference type="NCBI Taxonomy" id="2509433"/>
    <lineage>
        <taxon>Bacteria</taxon>
        <taxon>Bacillati</taxon>
        <taxon>Actinomycetota</taxon>
        <taxon>Coriobacteriia</taxon>
        <taxon>Coriobacteriales</taxon>
        <taxon>Coriobacteriaceae</taxon>
        <taxon>Senegalimassilia</taxon>
    </lineage>
</organism>
<dbReference type="EMBL" id="SDPW01000001">
    <property type="protein sequence ID" value="RXZ54173.1"/>
    <property type="molecule type" value="Genomic_DNA"/>
</dbReference>
<protein>
    <submittedName>
        <fullName evidence="1">Uncharacterized protein</fullName>
    </submittedName>
</protein>
<reference evidence="1 2" key="1">
    <citation type="submission" date="2019-01" db="EMBL/GenBank/DDBJ databases">
        <title>Senegalimassilia sp. nov. KGMB04484 isolated human feces.</title>
        <authorList>
            <person name="Han K.-I."/>
            <person name="Kim J.-S."/>
            <person name="Lee K.C."/>
            <person name="Suh M.K."/>
            <person name="Eom M.K."/>
            <person name="Lee J.H."/>
            <person name="Park S.-H."/>
            <person name="Kang S.W."/>
            <person name="Park J.-E."/>
            <person name="Oh B.S."/>
            <person name="Yu S.Y."/>
            <person name="Choi S.-H."/>
            <person name="Lee D.H."/>
            <person name="Yoon H."/>
            <person name="Kim B.-Y."/>
            <person name="Lee J.H."/>
            <person name="Lee J.-S."/>
        </authorList>
    </citation>
    <scope>NUCLEOTIDE SEQUENCE [LARGE SCALE GENOMIC DNA]</scope>
    <source>
        <strain evidence="1 2">KGMB04484</strain>
    </source>
</reference>
<proteinExistence type="predicted"/>
<evidence type="ECO:0000313" key="1">
    <source>
        <dbReference type="EMBL" id="RXZ54173.1"/>
    </source>
</evidence>
<dbReference type="AlphaFoldDB" id="A0A4Q2K364"/>
<accession>A0A4Q2K364</accession>
<gene>
    <name evidence="1" type="ORF">ET524_06570</name>
</gene>
<dbReference type="Proteomes" id="UP000293345">
    <property type="component" value="Unassembled WGS sequence"/>
</dbReference>
<evidence type="ECO:0000313" key="2">
    <source>
        <dbReference type="Proteomes" id="UP000293345"/>
    </source>
</evidence>
<keyword evidence="2" id="KW-1185">Reference proteome</keyword>
<dbReference type="RefSeq" id="WP_129424273.1">
    <property type="nucleotide sequence ID" value="NZ_SDPW01000001.1"/>
</dbReference>